<evidence type="ECO:0000313" key="7">
    <source>
        <dbReference type="Proteomes" id="UP000823928"/>
    </source>
</evidence>
<keyword evidence="3" id="KW-0808">Transferase</keyword>
<name>A0A9D1F0L6_9BACT</name>
<dbReference type="GO" id="GO:0043565">
    <property type="term" value="F:sequence-specific DNA binding"/>
    <property type="evidence" value="ECO:0007669"/>
    <property type="project" value="TreeGrafter"/>
</dbReference>
<dbReference type="Pfam" id="PF02086">
    <property type="entry name" value="MethyltransfD12"/>
    <property type="match status" value="2"/>
</dbReference>
<evidence type="ECO:0000256" key="3">
    <source>
        <dbReference type="ARBA" id="ARBA00022679"/>
    </source>
</evidence>
<dbReference type="PANTHER" id="PTHR30481">
    <property type="entry name" value="DNA ADENINE METHYLASE"/>
    <property type="match status" value="1"/>
</dbReference>
<keyword evidence="4" id="KW-0949">S-adenosyl-L-methionine</keyword>
<evidence type="ECO:0000256" key="5">
    <source>
        <dbReference type="ARBA" id="ARBA00047942"/>
    </source>
</evidence>
<keyword evidence="2 6" id="KW-0489">Methyltransferase</keyword>
<sequence length="369" mass="44088">MKDQLQPLLKYPGGKSSELKIISDNLPTDFSNYIEPFVGGGAVFFYLNHDKNFINDKSEELMLLYDYVKNGNRTFFKELDIIINNWDRLGNLADDVNIINLYIKYRSGEELDMETEIKEIVNRQIDETPMFNLRKAVRFETFLSDCLVRKFKLIRKNEDKKDEILDDDRLKENLEAGIKSAYYTYLRDVYNKPAEYNNLSKPRKVAIYLFIREYCFSSMFRFNNKGEFNVPYGGVSYNKKSLRQKKEYYKKRKLKALLKNTELYNEDFYDFVQNIDIQPNDFMFLDPPYDTTFSEYDKNAFGMNDQRRLADYLIDECKCKFMLIIKKTDFINNLYANKGLKIIEVDKNYFVSFKNRNKKKVKHLIIMNY</sequence>
<dbReference type="SUPFAM" id="SSF53335">
    <property type="entry name" value="S-adenosyl-L-methionine-dependent methyltransferases"/>
    <property type="match status" value="1"/>
</dbReference>
<protein>
    <recommendedName>
        <fullName evidence="1">site-specific DNA-methyltransferase (adenine-specific)</fullName>
        <ecNumber evidence="1">2.1.1.72</ecNumber>
    </recommendedName>
</protein>
<dbReference type="GO" id="GO:1904047">
    <property type="term" value="F:S-adenosyl-L-methionine binding"/>
    <property type="evidence" value="ECO:0007669"/>
    <property type="project" value="TreeGrafter"/>
</dbReference>
<dbReference type="EC" id="2.1.1.72" evidence="1"/>
<dbReference type="Proteomes" id="UP000823928">
    <property type="component" value="Unassembled WGS sequence"/>
</dbReference>
<gene>
    <name evidence="6" type="ORF">IAC10_09525</name>
</gene>
<dbReference type="PROSITE" id="PS00092">
    <property type="entry name" value="N6_MTASE"/>
    <property type="match status" value="1"/>
</dbReference>
<dbReference type="Gene3D" id="3.40.50.150">
    <property type="entry name" value="Vaccinia Virus protein VP39"/>
    <property type="match status" value="2"/>
</dbReference>
<dbReference type="GO" id="GO:0006298">
    <property type="term" value="P:mismatch repair"/>
    <property type="evidence" value="ECO:0007669"/>
    <property type="project" value="TreeGrafter"/>
</dbReference>
<dbReference type="GO" id="GO:0009007">
    <property type="term" value="F:site-specific DNA-methyltransferase (adenine-specific) activity"/>
    <property type="evidence" value="ECO:0007669"/>
    <property type="project" value="UniProtKB-EC"/>
</dbReference>
<evidence type="ECO:0000256" key="2">
    <source>
        <dbReference type="ARBA" id="ARBA00022603"/>
    </source>
</evidence>
<comment type="caution">
    <text evidence="6">The sequence shown here is derived from an EMBL/GenBank/DDBJ whole genome shotgun (WGS) entry which is preliminary data.</text>
</comment>
<dbReference type="AlphaFoldDB" id="A0A9D1F0L6"/>
<organism evidence="6 7">
    <name type="scientific">Candidatus Scatousia excrementigallinarum</name>
    <dbReference type="NCBI Taxonomy" id="2840935"/>
    <lineage>
        <taxon>Bacteria</taxon>
        <taxon>Candidatus Scatousia</taxon>
    </lineage>
</organism>
<dbReference type="GO" id="GO:0009307">
    <property type="term" value="P:DNA restriction-modification system"/>
    <property type="evidence" value="ECO:0007669"/>
    <property type="project" value="InterPro"/>
</dbReference>
<dbReference type="InterPro" id="IPR002052">
    <property type="entry name" value="DNA_methylase_N6_adenine_CS"/>
</dbReference>
<evidence type="ECO:0000313" key="6">
    <source>
        <dbReference type="EMBL" id="HIS36847.1"/>
    </source>
</evidence>
<accession>A0A9D1F0L6</accession>
<reference evidence="6" key="1">
    <citation type="submission" date="2020-10" db="EMBL/GenBank/DDBJ databases">
        <authorList>
            <person name="Gilroy R."/>
        </authorList>
    </citation>
    <scope>NUCLEOTIDE SEQUENCE</scope>
    <source>
        <strain evidence="6">6276</strain>
    </source>
</reference>
<dbReference type="PRINTS" id="PR00505">
    <property type="entry name" value="D12N6MTFRASE"/>
</dbReference>
<reference evidence="6" key="2">
    <citation type="journal article" date="2021" name="PeerJ">
        <title>Extensive microbial diversity within the chicken gut microbiome revealed by metagenomics and culture.</title>
        <authorList>
            <person name="Gilroy R."/>
            <person name="Ravi A."/>
            <person name="Getino M."/>
            <person name="Pursley I."/>
            <person name="Horton D.L."/>
            <person name="Alikhan N.F."/>
            <person name="Baker D."/>
            <person name="Gharbi K."/>
            <person name="Hall N."/>
            <person name="Watson M."/>
            <person name="Adriaenssens E.M."/>
            <person name="Foster-Nyarko E."/>
            <person name="Jarju S."/>
            <person name="Secka A."/>
            <person name="Antonio M."/>
            <person name="Oren A."/>
            <person name="Chaudhuri R.R."/>
            <person name="La Ragione R."/>
            <person name="Hildebrand F."/>
            <person name="Pallen M.J."/>
        </authorList>
    </citation>
    <scope>NUCLEOTIDE SEQUENCE</scope>
    <source>
        <strain evidence="6">6276</strain>
    </source>
</reference>
<proteinExistence type="predicted"/>
<dbReference type="PANTHER" id="PTHR30481:SF3">
    <property type="entry name" value="DNA ADENINE METHYLASE"/>
    <property type="match status" value="1"/>
</dbReference>
<dbReference type="InterPro" id="IPR029063">
    <property type="entry name" value="SAM-dependent_MTases_sf"/>
</dbReference>
<dbReference type="EMBL" id="DVIU01000188">
    <property type="protein sequence ID" value="HIS36847.1"/>
    <property type="molecule type" value="Genomic_DNA"/>
</dbReference>
<dbReference type="GO" id="GO:0032259">
    <property type="term" value="P:methylation"/>
    <property type="evidence" value="ECO:0007669"/>
    <property type="project" value="UniProtKB-KW"/>
</dbReference>
<dbReference type="InterPro" id="IPR012327">
    <property type="entry name" value="MeTrfase_D12"/>
</dbReference>
<evidence type="ECO:0000256" key="1">
    <source>
        <dbReference type="ARBA" id="ARBA00011900"/>
    </source>
</evidence>
<evidence type="ECO:0000256" key="4">
    <source>
        <dbReference type="ARBA" id="ARBA00022691"/>
    </source>
</evidence>
<comment type="catalytic activity">
    <reaction evidence="5">
        <text>a 2'-deoxyadenosine in DNA + S-adenosyl-L-methionine = an N(6)-methyl-2'-deoxyadenosine in DNA + S-adenosyl-L-homocysteine + H(+)</text>
        <dbReference type="Rhea" id="RHEA:15197"/>
        <dbReference type="Rhea" id="RHEA-COMP:12418"/>
        <dbReference type="Rhea" id="RHEA-COMP:12419"/>
        <dbReference type="ChEBI" id="CHEBI:15378"/>
        <dbReference type="ChEBI" id="CHEBI:57856"/>
        <dbReference type="ChEBI" id="CHEBI:59789"/>
        <dbReference type="ChEBI" id="CHEBI:90615"/>
        <dbReference type="ChEBI" id="CHEBI:90616"/>
        <dbReference type="EC" id="2.1.1.72"/>
    </reaction>
</comment>